<dbReference type="VEuPathDB" id="MicrosporidiaDB:G9O61_00g014850"/>
<evidence type="ECO:0000259" key="11">
    <source>
        <dbReference type="Pfam" id="PF04563"/>
    </source>
</evidence>
<comment type="similarity">
    <text evidence="1 6">Belongs to the RNA polymerase beta chain family.</text>
</comment>
<protein>
    <recommendedName>
        <fullName evidence="7">DNA-directed RNA polymerase subunit beta</fullName>
        <ecNumber evidence="7">2.7.7.6</ecNumber>
    </recommendedName>
</protein>
<dbReference type="InterPro" id="IPR007121">
    <property type="entry name" value="RNA_pol_bsu_CS"/>
</dbReference>
<dbReference type="GO" id="GO:0032549">
    <property type="term" value="F:ribonucleoside binding"/>
    <property type="evidence" value="ECO:0007669"/>
    <property type="project" value="InterPro"/>
</dbReference>
<evidence type="ECO:0000256" key="6">
    <source>
        <dbReference type="RuleBase" id="RU000434"/>
    </source>
</evidence>
<evidence type="ECO:0000256" key="3">
    <source>
        <dbReference type="ARBA" id="ARBA00022679"/>
    </source>
</evidence>
<dbReference type="Pfam" id="PF04563">
    <property type="entry name" value="RNA_pol_Rpb2_1"/>
    <property type="match status" value="1"/>
</dbReference>
<reference evidence="13 14" key="1">
    <citation type="journal article" date="2015" name="Environ. Microbiol.">
        <title>Genome analyses suggest the presence of polyploidy and recent human-driven expansions in eight global populations of the honeybee pathogen Nosema ceranae.</title>
        <authorList>
            <person name="Pelin A."/>
            <person name="Selman M."/>
            <person name="Aris-Brosou S."/>
            <person name="Farinelli L."/>
            <person name="Corradi N."/>
        </authorList>
    </citation>
    <scope>NUCLEOTIDE SEQUENCE [LARGE SCALE GENOMIC DNA]</scope>
    <source>
        <strain evidence="13 14">PA08 1199</strain>
    </source>
</reference>
<dbReference type="RefSeq" id="XP_024331180.1">
    <property type="nucleotide sequence ID" value="XM_024474565.1"/>
</dbReference>
<dbReference type="InterPro" id="IPR015712">
    <property type="entry name" value="DNA-dir_RNA_pol_su2"/>
</dbReference>
<evidence type="ECO:0000313" key="13">
    <source>
        <dbReference type="EMBL" id="KKO75438.1"/>
    </source>
</evidence>
<keyword evidence="3 7" id="KW-0808">Transferase</keyword>
<dbReference type="OrthoDB" id="10248617at2759"/>
<dbReference type="Gene3D" id="2.40.270.10">
    <property type="entry name" value="DNA-directed RNA polymerase, subunit 2, domain 6"/>
    <property type="match status" value="2"/>
</dbReference>
<dbReference type="Gene3D" id="3.90.1800.10">
    <property type="entry name" value="RNA polymerase alpha subunit dimerisation domain"/>
    <property type="match status" value="1"/>
</dbReference>
<dbReference type="Pfam" id="PF00562">
    <property type="entry name" value="RNA_pol_Rpb2_6"/>
    <property type="match status" value="2"/>
</dbReference>
<dbReference type="AlphaFoldDB" id="A0A0F9WRA0"/>
<dbReference type="Gene3D" id="3.90.1100.10">
    <property type="match status" value="1"/>
</dbReference>
<feature type="domain" description="DNA-directed RNA polymerase subunit 2 hybrid-binding" evidence="8">
    <location>
        <begin position="744"/>
        <end position="961"/>
    </location>
</feature>
<proteinExistence type="inferred from homology"/>
<feature type="domain" description="RNA polymerase Rpb2" evidence="12">
    <location>
        <begin position="420"/>
        <end position="482"/>
    </location>
</feature>
<comment type="function">
    <text evidence="7">DNA-dependent RNA polymerase catalyzes the transcription of DNA into RNA using the four ribonucleoside triphosphates as substrates.</text>
</comment>
<accession>A0A0F9WRA0</accession>
<keyword evidence="2 7" id="KW-0240">DNA-directed RNA polymerase</keyword>
<dbReference type="InterPro" id="IPR007644">
    <property type="entry name" value="RNA_pol_bsu_protrusion"/>
</dbReference>
<evidence type="ECO:0000256" key="1">
    <source>
        <dbReference type="ARBA" id="ARBA00006835"/>
    </source>
</evidence>
<feature type="domain" description="RNA polymerase beta subunit protrusion" evidence="11">
    <location>
        <begin position="7"/>
        <end position="354"/>
    </location>
</feature>
<dbReference type="Gene3D" id="3.90.1110.10">
    <property type="entry name" value="RNA polymerase Rpb2, domain 2"/>
    <property type="match status" value="1"/>
</dbReference>
<dbReference type="GO" id="GO:0000428">
    <property type="term" value="C:DNA-directed RNA polymerase complex"/>
    <property type="evidence" value="ECO:0007669"/>
    <property type="project" value="UniProtKB-KW"/>
</dbReference>
<dbReference type="InterPro" id="IPR007645">
    <property type="entry name" value="RNA_pol_Rpb2_3"/>
</dbReference>
<dbReference type="PROSITE" id="PS01166">
    <property type="entry name" value="RNA_POL_BETA"/>
    <property type="match status" value="1"/>
</dbReference>
<dbReference type="EC" id="2.7.7.6" evidence="7"/>
<dbReference type="Pfam" id="PF04565">
    <property type="entry name" value="RNA_pol_Rpb2_3"/>
    <property type="match status" value="1"/>
</dbReference>
<comment type="catalytic activity">
    <reaction evidence="7">
        <text>RNA(n) + a ribonucleoside 5'-triphosphate = RNA(n+1) + diphosphate</text>
        <dbReference type="Rhea" id="RHEA:21248"/>
        <dbReference type="Rhea" id="RHEA-COMP:14527"/>
        <dbReference type="Rhea" id="RHEA-COMP:17342"/>
        <dbReference type="ChEBI" id="CHEBI:33019"/>
        <dbReference type="ChEBI" id="CHEBI:61557"/>
        <dbReference type="ChEBI" id="CHEBI:140395"/>
        <dbReference type="EC" id="2.7.7.6"/>
    </reaction>
</comment>
<evidence type="ECO:0000259" key="12">
    <source>
        <dbReference type="Pfam" id="PF04565"/>
    </source>
</evidence>
<evidence type="ECO:0000256" key="7">
    <source>
        <dbReference type="RuleBase" id="RU363031"/>
    </source>
</evidence>
<dbReference type="GO" id="GO:0006351">
    <property type="term" value="P:DNA-templated transcription"/>
    <property type="evidence" value="ECO:0007669"/>
    <property type="project" value="InterPro"/>
</dbReference>
<dbReference type="Pfam" id="PF04561">
    <property type="entry name" value="RNA_pol_Rpb2_2"/>
    <property type="match status" value="1"/>
</dbReference>
<dbReference type="InterPro" id="IPR007642">
    <property type="entry name" value="RNA_pol_Rpb2_2"/>
</dbReference>
<dbReference type="VEuPathDB" id="MicrosporidiaDB:AAJ76_2100017329"/>
<evidence type="ECO:0000256" key="5">
    <source>
        <dbReference type="ARBA" id="ARBA00023163"/>
    </source>
</evidence>
<dbReference type="VEuPathDB" id="MicrosporidiaDB:NCER_100631"/>
<feature type="domain" description="RNA polymerase Rpb2" evidence="9">
    <location>
        <begin position="964"/>
        <end position="1047"/>
    </location>
</feature>
<dbReference type="Pfam" id="PF04560">
    <property type="entry name" value="RNA_pol_Rpb2_7"/>
    <property type="match status" value="1"/>
</dbReference>
<dbReference type="CDD" id="cd00653">
    <property type="entry name" value="RNA_pol_B_RPB2"/>
    <property type="match status" value="1"/>
</dbReference>
<dbReference type="PANTHER" id="PTHR20856">
    <property type="entry name" value="DNA-DIRECTED RNA POLYMERASE I SUBUNIT 2"/>
    <property type="match status" value="1"/>
</dbReference>
<dbReference type="EMBL" id="JPQZ01000021">
    <property type="protein sequence ID" value="KKO75438.1"/>
    <property type="molecule type" value="Genomic_DNA"/>
</dbReference>
<dbReference type="GO" id="GO:0003677">
    <property type="term" value="F:DNA binding"/>
    <property type="evidence" value="ECO:0007669"/>
    <property type="project" value="InterPro"/>
</dbReference>
<sequence>MKIEDIAKPHIESYNALFYNKVFKNIIKKVKPLTIGSFRMEIADFTVHQPFITERNNISLDRRLLPREARLTNTTYKGKIFIKFSLFYDDKLISSEFRPCGGFPIMVKSGYCHLLDEPNPNSIDEDENDIGGYFIINGIDKLIRFHIMQKRNYPFALCRPQKNKNYTDNYIYIRSVGDDELGHVGYLHYSIDGDVFYRFFRRRNEFHIPIIIILKALVNTTDQEIYKMLNNDIYITVALKKATKEEVFSRAECIEYIGARFKQSMNASTNEEACIEILDTYVCPHLTKNQDKFNFLIYSIKKLFSLVKGEIIPEDSDSPASHEMLTETQLFANIFKDKLEDLKRSFKAQIMRTFLRKNGKRKDYEKNKEPILPSLENCMHAFKYLDCVSVGRAFESFLSTGNINIQNSSDILQSAGFSIMAERINFYRYISHFRSLNRGSFFQEVRTTGVRKLRSESWGFFCPVHTPDGTPCGLLTHLTSAASLVNFTNNFDYNLLYSFGIIPSHRQFINGISVFYNGLLIGYTFNPCDLTNKLRKYRRDNNLSLEIIHYSGLKLYETVLIYNTVSRLIRPVLHKESGKIEMVGIMEQVFLDINLNDMTVYKDSPNISKCFEYQEVDNQNIFSIVASLTPFSEYNQSPRNMYQCQMAKQSMGHPAHNIKTRNDSKIYMLNYTQHPIVQNKKYSLVQDYPLGLNCIVAVLSYTAYDMEDAMVINKGSMERGLFTGYVYKVDKIELPKDCCFSYLPDVGCKINTGDILYKYMDFGGKETSVLCKSSDGYIIESVDIFENENLCANIKFRIIRNPNIGDKFCSRHGQKGVCSMHWPSIDMPFTESGIVPDIIINPHAFPSRMTIGMLIESMAGKSGCCLGEIQDATPFEKNTFLNNNDVQRNEPSIGDQLIQHGFNYYGNEPMYSGITGTEFKTDIFIGVVFYQRLRHMVNDKYQVRASGAVVATTRQPVGGRKNLGGVRFGEMERDAMIAHGTPYLLNDRLLKCSDHSVFTFCCTCKSILFANNDKCICGGKIFNTVEMPYVFKYLCSELLAMNIRVILDVKQPVI</sequence>
<dbReference type="InterPro" id="IPR037034">
    <property type="entry name" value="RNA_pol_Rpb2_2_sf"/>
</dbReference>
<organism evidence="13 14">
    <name type="scientific">Vairimorpha ceranae</name>
    <dbReference type="NCBI Taxonomy" id="40302"/>
    <lineage>
        <taxon>Eukaryota</taxon>
        <taxon>Fungi</taxon>
        <taxon>Fungi incertae sedis</taxon>
        <taxon>Microsporidia</taxon>
        <taxon>Nosematidae</taxon>
        <taxon>Vairimorpha</taxon>
    </lineage>
</organism>
<dbReference type="GeneID" id="36319489"/>
<evidence type="ECO:0000313" key="14">
    <source>
        <dbReference type="Proteomes" id="UP000034350"/>
    </source>
</evidence>
<comment type="caution">
    <text evidence="13">The sequence shown here is derived from an EMBL/GenBank/DDBJ whole genome shotgun (WGS) entry which is preliminary data.</text>
</comment>
<dbReference type="InterPro" id="IPR007120">
    <property type="entry name" value="DNA-dir_RNAP_su2_dom"/>
</dbReference>
<evidence type="ECO:0000259" key="10">
    <source>
        <dbReference type="Pfam" id="PF04561"/>
    </source>
</evidence>
<evidence type="ECO:0000259" key="9">
    <source>
        <dbReference type="Pfam" id="PF04560"/>
    </source>
</evidence>
<evidence type="ECO:0000256" key="4">
    <source>
        <dbReference type="ARBA" id="ARBA00022695"/>
    </source>
</evidence>
<dbReference type="FunFam" id="2.40.270.10:FF:000011">
    <property type="entry name" value="DNA-directed RNA polymerase subunit beta"/>
    <property type="match status" value="1"/>
</dbReference>
<evidence type="ECO:0000259" key="8">
    <source>
        <dbReference type="Pfam" id="PF00562"/>
    </source>
</evidence>
<keyword evidence="5 7" id="KW-0804">Transcription</keyword>
<name>A0A0F9WRA0_9MICR</name>
<dbReference type="Gene3D" id="3.90.1070.20">
    <property type="match status" value="1"/>
</dbReference>
<feature type="domain" description="DNA-directed RNA polymerase subunit 2 hybrid-binding" evidence="8">
    <location>
        <begin position="625"/>
        <end position="730"/>
    </location>
</feature>
<dbReference type="InterPro" id="IPR007641">
    <property type="entry name" value="RNA_pol_Rpb2_7"/>
</dbReference>
<gene>
    <name evidence="13" type="ORF">AAJ76_2100017329</name>
</gene>
<dbReference type="InterPro" id="IPR037033">
    <property type="entry name" value="DNA-dir_RNAP_su2_hyb_sf"/>
</dbReference>
<feature type="domain" description="RNA polymerase Rpb2" evidence="10">
    <location>
        <begin position="164"/>
        <end position="318"/>
    </location>
</feature>
<dbReference type="SUPFAM" id="SSF64484">
    <property type="entry name" value="beta and beta-prime subunits of DNA dependent RNA-polymerase"/>
    <property type="match status" value="1"/>
</dbReference>
<keyword evidence="4 7" id="KW-0548">Nucleotidyltransferase</keyword>
<dbReference type="GO" id="GO:0003899">
    <property type="term" value="F:DNA-directed RNA polymerase activity"/>
    <property type="evidence" value="ECO:0007669"/>
    <property type="project" value="UniProtKB-EC"/>
</dbReference>
<keyword evidence="14" id="KW-1185">Reference proteome</keyword>
<evidence type="ECO:0000256" key="2">
    <source>
        <dbReference type="ARBA" id="ARBA00022478"/>
    </source>
</evidence>
<dbReference type="Proteomes" id="UP000034350">
    <property type="component" value="Unassembled WGS sequence"/>
</dbReference>